<dbReference type="AlphaFoldDB" id="A0AAP0PAC4"/>
<protein>
    <recommendedName>
        <fullName evidence="2">Alpha/beta hydrolase fold-3 domain-containing protein</fullName>
    </recommendedName>
</protein>
<dbReference type="InterPro" id="IPR050466">
    <property type="entry name" value="Carboxylest/Gibb_receptor"/>
</dbReference>
<keyword evidence="4" id="KW-1185">Reference proteome</keyword>
<dbReference type="Proteomes" id="UP001417504">
    <property type="component" value="Unassembled WGS sequence"/>
</dbReference>
<feature type="region of interest" description="Disordered" evidence="1">
    <location>
        <begin position="354"/>
        <end position="373"/>
    </location>
</feature>
<reference evidence="3 4" key="1">
    <citation type="submission" date="2024-01" db="EMBL/GenBank/DDBJ databases">
        <title>Genome assemblies of Stephania.</title>
        <authorList>
            <person name="Yang L."/>
        </authorList>
    </citation>
    <scope>NUCLEOTIDE SEQUENCE [LARGE SCALE GENOMIC DNA]</scope>
    <source>
        <strain evidence="3">QJT</strain>
        <tissue evidence="3">Leaf</tissue>
    </source>
</reference>
<feature type="domain" description="Alpha/beta hydrolase fold-3" evidence="2">
    <location>
        <begin position="76"/>
        <end position="306"/>
    </location>
</feature>
<name>A0AAP0PAC4_9MAGN</name>
<feature type="domain" description="Alpha/beta hydrolase fold-3" evidence="2">
    <location>
        <begin position="401"/>
        <end position="631"/>
    </location>
</feature>
<comment type="caution">
    <text evidence="3">The sequence shown here is derived from an EMBL/GenBank/DDBJ whole genome shotgun (WGS) entry which is preliminary data.</text>
</comment>
<evidence type="ECO:0000259" key="2">
    <source>
        <dbReference type="Pfam" id="PF07859"/>
    </source>
</evidence>
<feature type="compositionally biased region" description="Polar residues" evidence="1">
    <location>
        <begin position="363"/>
        <end position="373"/>
    </location>
</feature>
<evidence type="ECO:0000313" key="3">
    <source>
        <dbReference type="EMBL" id="KAK9137273.1"/>
    </source>
</evidence>
<dbReference type="PANTHER" id="PTHR23024">
    <property type="entry name" value="ARYLACETAMIDE DEACETYLASE"/>
    <property type="match status" value="1"/>
</dbReference>
<sequence>MATTDEDGEIASELLPLLRVYKSGRVERLFGSAIVPPFPQGDPQTGVSSKDITLKSPSISARLYLPTTTTHKLPLLLYFRGSAFCIESAFSFIPHRYLSLLSARASALVVSIEHRIAPEHPLPVAYHDSWEALLWLLSHSPQEILTNSSNADHPQQLDRWVLDHADFDRFFIGGDSAGGNIAHNVAMRAGSSGLTSRIRGVFLSQPYFWGSTRIGFEAGRPNADLMSRIWVFVSGGARLDDPMINPLAVNAPSLASLGCSKFVLMCVAGEDILKERGKAYYEELKKSGWDGDVELFEVEGEGHGFHAHNIESEKSKLMIGRLASFLNHDDEVASELLPLLRVYKSGRVERFLDSPIVPPSPQGDPNTGISSKDITNIKSPSISARLYLPTPTGTTQKLPILLYFRGGGFCIESAFSSFHHRYLSLLSARSSALIVSVEYRLAPEHPLPAAYRDAWDSFHWLLSHSNSSQEILTNSSIVDRQQQEQWILNHGDFDRLFIGGDSAGANLAHNVAMQAGSTELKSRIRGVLLSQPYFWGSARMGFEEGRPDSDFISRLWLFTSGGAGLDDPMINPFAEEAPSLAGLGCSKVLVCVAGEDILKERGKAYYEELKKSEWDGEVELFEVEGEGHAFQALDTESENSKLMIGRLSSFLNQS</sequence>
<dbReference type="Pfam" id="PF07859">
    <property type="entry name" value="Abhydrolase_3"/>
    <property type="match status" value="2"/>
</dbReference>
<gene>
    <name evidence="3" type="ORF">Sjap_007867</name>
</gene>
<evidence type="ECO:0000256" key="1">
    <source>
        <dbReference type="SAM" id="MobiDB-lite"/>
    </source>
</evidence>
<dbReference type="GO" id="GO:0016787">
    <property type="term" value="F:hydrolase activity"/>
    <property type="evidence" value="ECO:0007669"/>
    <property type="project" value="InterPro"/>
</dbReference>
<evidence type="ECO:0000313" key="4">
    <source>
        <dbReference type="Proteomes" id="UP001417504"/>
    </source>
</evidence>
<organism evidence="3 4">
    <name type="scientific">Stephania japonica</name>
    <dbReference type="NCBI Taxonomy" id="461633"/>
    <lineage>
        <taxon>Eukaryota</taxon>
        <taxon>Viridiplantae</taxon>
        <taxon>Streptophyta</taxon>
        <taxon>Embryophyta</taxon>
        <taxon>Tracheophyta</taxon>
        <taxon>Spermatophyta</taxon>
        <taxon>Magnoliopsida</taxon>
        <taxon>Ranunculales</taxon>
        <taxon>Menispermaceae</taxon>
        <taxon>Menispermoideae</taxon>
        <taxon>Cissampelideae</taxon>
        <taxon>Stephania</taxon>
    </lineage>
</organism>
<dbReference type="Gene3D" id="3.40.50.1820">
    <property type="entry name" value="alpha/beta hydrolase"/>
    <property type="match status" value="2"/>
</dbReference>
<dbReference type="PANTHER" id="PTHR23024:SF551">
    <property type="entry name" value="2-HYDROXYISOFLAVANONE DEHYDRATASE-LIKE"/>
    <property type="match status" value="1"/>
</dbReference>
<proteinExistence type="predicted"/>
<accession>A0AAP0PAC4</accession>
<dbReference type="InterPro" id="IPR013094">
    <property type="entry name" value="AB_hydrolase_3"/>
</dbReference>
<dbReference type="InterPro" id="IPR029058">
    <property type="entry name" value="AB_hydrolase_fold"/>
</dbReference>
<dbReference type="EMBL" id="JBBNAE010000003">
    <property type="protein sequence ID" value="KAK9137273.1"/>
    <property type="molecule type" value="Genomic_DNA"/>
</dbReference>
<dbReference type="SUPFAM" id="SSF53474">
    <property type="entry name" value="alpha/beta-Hydrolases"/>
    <property type="match status" value="2"/>
</dbReference>